<protein>
    <submittedName>
        <fullName evidence="1">Uncharacterized protein</fullName>
    </submittedName>
</protein>
<evidence type="ECO:0000313" key="1">
    <source>
        <dbReference type="EMBL" id="MEC4718260.1"/>
    </source>
</evidence>
<dbReference type="RefSeq" id="WP_326505011.1">
    <property type="nucleotide sequence ID" value="NZ_JAWIIV010000002.1"/>
</dbReference>
<sequence>MQGLFQLTELIGSEVNARSLHMATKAVNYFQPSANEYLGKTIFHLNTGEKAAAAEEPATFTAAFPNLVAAEIHSINNPRLDGTPAYINSDSIKSIAPQNGKVLVTFMDNTTVYLRPNPALPAD</sequence>
<gene>
    <name evidence="1" type="ORF">RY831_03810</name>
</gene>
<keyword evidence="2" id="KW-1185">Reference proteome</keyword>
<organism evidence="1 2">
    <name type="scientific">Noviherbaspirillum album</name>
    <dbReference type="NCBI Taxonomy" id="3080276"/>
    <lineage>
        <taxon>Bacteria</taxon>
        <taxon>Pseudomonadati</taxon>
        <taxon>Pseudomonadota</taxon>
        <taxon>Betaproteobacteria</taxon>
        <taxon>Burkholderiales</taxon>
        <taxon>Oxalobacteraceae</taxon>
        <taxon>Noviherbaspirillum</taxon>
    </lineage>
</organism>
<name>A0ABU6J410_9BURK</name>
<comment type="caution">
    <text evidence="1">The sequence shown here is derived from an EMBL/GenBank/DDBJ whole genome shotgun (WGS) entry which is preliminary data.</text>
</comment>
<reference evidence="1 2" key="1">
    <citation type="submission" date="2023-10" db="EMBL/GenBank/DDBJ databases">
        <title>Noviherbaspirillum sp. CPCC 100848 genome assembly.</title>
        <authorList>
            <person name="Li X.Y."/>
            <person name="Fang X.M."/>
        </authorList>
    </citation>
    <scope>NUCLEOTIDE SEQUENCE [LARGE SCALE GENOMIC DNA]</scope>
    <source>
        <strain evidence="1 2">CPCC 100848</strain>
    </source>
</reference>
<proteinExistence type="predicted"/>
<dbReference type="EMBL" id="JAWIIV010000002">
    <property type="protein sequence ID" value="MEC4718260.1"/>
    <property type="molecule type" value="Genomic_DNA"/>
</dbReference>
<evidence type="ECO:0000313" key="2">
    <source>
        <dbReference type="Proteomes" id="UP001352263"/>
    </source>
</evidence>
<accession>A0ABU6J410</accession>
<dbReference type="Proteomes" id="UP001352263">
    <property type="component" value="Unassembled WGS sequence"/>
</dbReference>